<organism evidence="2 3">
    <name type="scientific">Microbulbifer pacificus</name>
    <dbReference type="NCBI Taxonomy" id="407164"/>
    <lineage>
        <taxon>Bacteria</taxon>
        <taxon>Pseudomonadati</taxon>
        <taxon>Pseudomonadota</taxon>
        <taxon>Gammaproteobacteria</taxon>
        <taxon>Cellvibrionales</taxon>
        <taxon>Microbulbiferaceae</taxon>
        <taxon>Microbulbifer</taxon>
    </lineage>
</organism>
<name>A0AAU0MYT5_9GAMM</name>
<evidence type="ECO:0000313" key="3">
    <source>
        <dbReference type="Proteomes" id="UP001302477"/>
    </source>
</evidence>
<evidence type="ECO:0000313" key="2">
    <source>
        <dbReference type="EMBL" id="WOX05067.1"/>
    </source>
</evidence>
<feature type="chain" id="PRO_5043456973" description="DUF2147 domain-containing protein" evidence="1">
    <location>
        <begin position="21"/>
        <end position="132"/>
    </location>
</feature>
<dbReference type="KEGG" id="mpaf:R5R33_15160"/>
<keyword evidence="3" id="KW-1185">Reference proteome</keyword>
<accession>A0AAU0MYT5</accession>
<dbReference type="Proteomes" id="UP001302477">
    <property type="component" value="Chromosome"/>
</dbReference>
<evidence type="ECO:0000256" key="1">
    <source>
        <dbReference type="SAM" id="SignalP"/>
    </source>
</evidence>
<dbReference type="EMBL" id="CP137555">
    <property type="protein sequence ID" value="WOX05067.1"/>
    <property type="molecule type" value="Genomic_DNA"/>
</dbReference>
<sequence length="132" mass="14842">MKYRFSVFVVCLLIPLLAHSGEDKYAVGCWTAEIGEYENIVTLCVNHKVGSLSTYYSNKAIGSDPTRCYQPAYIEYKSEEIILLSGTGGFCDNGRDQGEVTIMCELKSSKTINCDVYGEYREINAKELIRLK</sequence>
<keyword evidence="1" id="KW-0732">Signal</keyword>
<protein>
    <recommendedName>
        <fullName evidence="4">DUF2147 domain-containing protein</fullName>
    </recommendedName>
</protein>
<dbReference type="RefSeq" id="WP_318953541.1">
    <property type="nucleotide sequence ID" value="NZ_CP137555.1"/>
</dbReference>
<proteinExistence type="predicted"/>
<feature type="signal peptide" evidence="1">
    <location>
        <begin position="1"/>
        <end position="20"/>
    </location>
</feature>
<dbReference type="AlphaFoldDB" id="A0AAU0MYT5"/>
<reference evidence="2 3" key="1">
    <citation type="submission" date="2023-10" db="EMBL/GenBank/DDBJ databases">
        <title>Description of Microbulbifer bruguierae sp. nov., isolated from the sediments of mangrove plant Bruguiera sexangula and comparative genomic analyses of the genus Microbulbifer.</title>
        <authorList>
            <person name="Long M."/>
        </authorList>
    </citation>
    <scope>NUCLEOTIDE SEQUENCE [LARGE SCALE GENOMIC DNA]</scope>
    <source>
        <strain evidence="2 3">SPO729</strain>
    </source>
</reference>
<evidence type="ECO:0008006" key="4">
    <source>
        <dbReference type="Google" id="ProtNLM"/>
    </source>
</evidence>
<gene>
    <name evidence="2" type="ORF">R5R33_15160</name>
</gene>